<keyword evidence="5" id="KW-1185">Reference proteome</keyword>
<dbReference type="GO" id="GO:0006635">
    <property type="term" value="P:fatty acid beta-oxidation"/>
    <property type="evidence" value="ECO:0007669"/>
    <property type="project" value="TreeGrafter"/>
</dbReference>
<dbReference type="InterPro" id="IPR014748">
    <property type="entry name" value="Enoyl-CoA_hydra_C"/>
</dbReference>
<comment type="caution">
    <text evidence="4">The sequence shown here is derived from an EMBL/GenBank/DDBJ whole genome shotgun (WGS) entry which is preliminary data.</text>
</comment>
<dbReference type="SUPFAM" id="SSF52096">
    <property type="entry name" value="ClpP/crotonase"/>
    <property type="match status" value="1"/>
</dbReference>
<dbReference type="AlphaFoldDB" id="A0A261S1E7"/>
<proteinExistence type="inferred from homology"/>
<keyword evidence="2" id="KW-0456">Lyase</keyword>
<dbReference type="PANTHER" id="PTHR11941:SF54">
    <property type="entry name" value="ENOYL-COA HYDRATASE, MITOCHONDRIAL"/>
    <property type="match status" value="1"/>
</dbReference>
<dbReference type="OrthoDB" id="5291143at2"/>
<gene>
    <name evidence="4" type="ORF">CAL29_24850</name>
</gene>
<accession>A0A261S1E7</accession>
<evidence type="ECO:0000313" key="4">
    <source>
        <dbReference type="EMBL" id="OZI31164.1"/>
    </source>
</evidence>
<reference evidence="5" key="1">
    <citation type="submission" date="2017-05" db="EMBL/GenBank/DDBJ databases">
        <title>Complete and WGS of Bordetella genogroups.</title>
        <authorList>
            <person name="Spilker T."/>
            <person name="Lipuma J."/>
        </authorList>
    </citation>
    <scope>NUCLEOTIDE SEQUENCE [LARGE SCALE GENOMIC DNA]</scope>
    <source>
        <strain evidence="5">AU16122</strain>
    </source>
</reference>
<dbReference type="CDD" id="cd06558">
    <property type="entry name" value="crotonase-like"/>
    <property type="match status" value="1"/>
</dbReference>
<dbReference type="Gene3D" id="3.90.226.10">
    <property type="entry name" value="2-enoyl-CoA Hydratase, Chain A, domain 1"/>
    <property type="match status" value="1"/>
</dbReference>
<evidence type="ECO:0000313" key="5">
    <source>
        <dbReference type="Proteomes" id="UP000216020"/>
    </source>
</evidence>
<dbReference type="InterPro" id="IPR001753">
    <property type="entry name" value="Enoyl-CoA_hydra/iso"/>
</dbReference>
<dbReference type="PANTHER" id="PTHR11941">
    <property type="entry name" value="ENOYL-COA HYDRATASE-RELATED"/>
    <property type="match status" value="1"/>
</dbReference>
<dbReference type="InterPro" id="IPR029045">
    <property type="entry name" value="ClpP/crotonase-like_dom_sf"/>
</dbReference>
<protein>
    <submittedName>
        <fullName evidence="4">Enoyl-CoA hydratase</fullName>
    </submittedName>
</protein>
<comment type="similarity">
    <text evidence="1 3">Belongs to the enoyl-CoA hydratase/isomerase family.</text>
</comment>
<dbReference type="Pfam" id="PF00378">
    <property type="entry name" value="ECH_1"/>
    <property type="match status" value="1"/>
</dbReference>
<dbReference type="GO" id="GO:0016829">
    <property type="term" value="F:lyase activity"/>
    <property type="evidence" value="ECO:0007669"/>
    <property type="project" value="UniProtKB-KW"/>
</dbReference>
<dbReference type="Gene3D" id="1.10.12.10">
    <property type="entry name" value="Lyase 2-enoyl-coa Hydratase, Chain A, domain 2"/>
    <property type="match status" value="1"/>
</dbReference>
<evidence type="ECO:0000256" key="1">
    <source>
        <dbReference type="ARBA" id="ARBA00005254"/>
    </source>
</evidence>
<dbReference type="PROSITE" id="PS00166">
    <property type="entry name" value="ENOYL_COA_HYDRATASE"/>
    <property type="match status" value="1"/>
</dbReference>
<sequence length="256" mass="27935">MCDVLYCVREHVAWITINRPERANALARATITHLIDAFLAADRDPDVRVVALTGAGERHFCAGMDLRDVVEGGNEAYPHPMKDANRNVHEVLLEIGKPTVAVINGTAVGGGCELALACDLRVAVTDVKLGQPEAKVGMGANFAATLLPMLLPRSIALELLYTGRMMQAEEAARYGLLNRVIPRKSFDSVVRALLGEITMNAPLSLRKIKETSLRSWGMPPFSGLRLNVGPDCYSSEDRAEGARAFLEKRKPAFRGR</sequence>
<evidence type="ECO:0000256" key="3">
    <source>
        <dbReference type="RuleBase" id="RU003707"/>
    </source>
</evidence>
<evidence type="ECO:0000256" key="2">
    <source>
        <dbReference type="ARBA" id="ARBA00023239"/>
    </source>
</evidence>
<dbReference type="EMBL" id="NEVM01000005">
    <property type="protein sequence ID" value="OZI31164.1"/>
    <property type="molecule type" value="Genomic_DNA"/>
</dbReference>
<name>A0A261S1E7_9BORD</name>
<organism evidence="4 5">
    <name type="scientific">Bordetella genomosp. 10</name>
    <dbReference type="NCBI Taxonomy" id="1416804"/>
    <lineage>
        <taxon>Bacteria</taxon>
        <taxon>Pseudomonadati</taxon>
        <taxon>Pseudomonadota</taxon>
        <taxon>Betaproteobacteria</taxon>
        <taxon>Burkholderiales</taxon>
        <taxon>Alcaligenaceae</taxon>
        <taxon>Bordetella</taxon>
    </lineage>
</organism>
<dbReference type="InterPro" id="IPR018376">
    <property type="entry name" value="Enoyl-CoA_hyd/isom_CS"/>
</dbReference>
<dbReference type="Proteomes" id="UP000216020">
    <property type="component" value="Unassembled WGS sequence"/>
</dbReference>